<keyword evidence="1" id="KW-0489">Methyltransferase</keyword>
<dbReference type="GO" id="GO:0032259">
    <property type="term" value="P:methylation"/>
    <property type="evidence" value="ECO:0007669"/>
    <property type="project" value="UniProtKB-KW"/>
</dbReference>
<dbReference type="Proteomes" id="UP000176431">
    <property type="component" value="Unassembled WGS sequence"/>
</dbReference>
<gene>
    <name evidence="1" type="ORF">A2819_00280</name>
</gene>
<accession>A0A1F5B3Z1</accession>
<evidence type="ECO:0000313" key="2">
    <source>
        <dbReference type="Proteomes" id="UP000176431"/>
    </source>
</evidence>
<protein>
    <submittedName>
        <fullName evidence="1">Methyltransferase</fullName>
    </submittedName>
</protein>
<dbReference type="InterPro" id="IPR008884">
    <property type="entry name" value="TylF_MeTrfase"/>
</dbReference>
<dbReference type="SUPFAM" id="SSF53335">
    <property type="entry name" value="S-adenosyl-L-methionine-dependent methyltransferases"/>
    <property type="match status" value="1"/>
</dbReference>
<dbReference type="PANTHER" id="PTHR40036">
    <property type="entry name" value="MACROCIN O-METHYLTRANSFERASE"/>
    <property type="match status" value="1"/>
</dbReference>
<keyword evidence="1" id="KW-0808">Transferase</keyword>
<dbReference type="EMBL" id="MEYK01000015">
    <property type="protein sequence ID" value="OGD25342.1"/>
    <property type="molecule type" value="Genomic_DNA"/>
</dbReference>
<dbReference type="PANTHER" id="PTHR40036:SF1">
    <property type="entry name" value="MACROCIN O-METHYLTRANSFERASE"/>
    <property type="match status" value="1"/>
</dbReference>
<dbReference type="GO" id="GO:0008168">
    <property type="term" value="F:methyltransferase activity"/>
    <property type="evidence" value="ECO:0007669"/>
    <property type="project" value="UniProtKB-KW"/>
</dbReference>
<proteinExistence type="predicted"/>
<organism evidence="1 2">
    <name type="scientific">Candidatus Azambacteria bacterium RIFCSPHIGHO2_01_FULL_40_24</name>
    <dbReference type="NCBI Taxonomy" id="1797301"/>
    <lineage>
        <taxon>Bacteria</taxon>
        <taxon>Candidatus Azamiibacteriota</taxon>
    </lineage>
</organism>
<dbReference type="Gene3D" id="3.40.50.150">
    <property type="entry name" value="Vaccinia Virus protein VP39"/>
    <property type="match status" value="1"/>
</dbReference>
<dbReference type="InterPro" id="IPR029063">
    <property type="entry name" value="SAM-dependent_MTases_sf"/>
</dbReference>
<reference evidence="1 2" key="1">
    <citation type="journal article" date="2016" name="Nat. Commun.">
        <title>Thousands of microbial genomes shed light on interconnected biogeochemical processes in an aquifer system.</title>
        <authorList>
            <person name="Anantharaman K."/>
            <person name="Brown C.T."/>
            <person name="Hug L.A."/>
            <person name="Sharon I."/>
            <person name="Castelle C.J."/>
            <person name="Probst A.J."/>
            <person name="Thomas B.C."/>
            <person name="Singh A."/>
            <person name="Wilkins M.J."/>
            <person name="Karaoz U."/>
            <person name="Brodie E.L."/>
            <person name="Williams K.H."/>
            <person name="Hubbard S.S."/>
            <person name="Banfield J.F."/>
        </authorList>
    </citation>
    <scope>NUCLEOTIDE SEQUENCE [LARGE SCALE GENOMIC DNA]</scope>
</reference>
<dbReference type="AlphaFoldDB" id="A0A1F5B3Z1"/>
<evidence type="ECO:0000313" key="1">
    <source>
        <dbReference type="EMBL" id="OGD25342.1"/>
    </source>
</evidence>
<dbReference type="Pfam" id="PF05711">
    <property type="entry name" value="TylF"/>
    <property type="match status" value="1"/>
</dbReference>
<name>A0A1F5B3Z1_9BACT</name>
<comment type="caution">
    <text evidence="1">The sequence shown here is derived from an EMBL/GenBank/DDBJ whole genome shotgun (WGS) entry which is preliminary data.</text>
</comment>
<sequence length="227" mass="25798">MTQKYGGGNGIYESILPGARYAPWLSDSLFNETYRVIKNYTLVDKYRCYELWQLVTETSKLRGALIEVGTWRGGSGALIAKKAKQSGIKDIVYLCDTFKGIVKSGINDTFYKGGEHADTSEKIVKEVIIELNLDNIKLLAGIFPDETARLITDTEFRFCHIDVDVYQSAKDTVEWLWPKLVAGGIVVFDDYGWEGCDGVRKFVEEERKKQDRLIFYNLNGHAIMIKL</sequence>